<dbReference type="EMBL" id="MU117961">
    <property type="protein sequence ID" value="KAF9654230.1"/>
    <property type="molecule type" value="Genomic_DNA"/>
</dbReference>
<gene>
    <name evidence="1" type="ORF">BDM02DRAFT_3106525</name>
</gene>
<reference evidence="1" key="1">
    <citation type="submission" date="2019-10" db="EMBL/GenBank/DDBJ databases">
        <authorList>
            <consortium name="DOE Joint Genome Institute"/>
            <person name="Kuo A."/>
            <person name="Miyauchi S."/>
            <person name="Kiss E."/>
            <person name="Drula E."/>
            <person name="Kohler A."/>
            <person name="Sanchez-Garcia M."/>
            <person name="Andreopoulos B."/>
            <person name="Barry K.W."/>
            <person name="Bonito G."/>
            <person name="Buee M."/>
            <person name="Carver A."/>
            <person name="Chen C."/>
            <person name="Cichocki N."/>
            <person name="Clum A."/>
            <person name="Culley D."/>
            <person name="Crous P.W."/>
            <person name="Fauchery L."/>
            <person name="Girlanda M."/>
            <person name="Hayes R."/>
            <person name="Keri Z."/>
            <person name="Labutti K."/>
            <person name="Lipzen A."/>
            <person name="Lombard V."/>
            <person name="Magnuson J."/>
            <person name="Maillard F."/>
            <person name="Morin E."/>
            <person name="Murat C."/>
            <person name="Nolan M."/>
            <person name="Ohm R."/>
            <person name="Pangilinan J."/>
            <person name="Pereira M."/>
            <person name="Perotto S."/>
            <person name="Peter M."/>
            <person name="Riley R."/>
            <person name="Sitrit Y."/>
            <person name="Stielow B."/>
            <person name="Szollosi G."/>
            <person name="Zifcakova L."/>
            <person name="Stursova M."/>
            <person name="Spatafora J.W."/>
            <person name="Tedersoo L."/>
            <person name="Vaario L.-M."/>
            <person name="Yamada A."/>
            <person name="Yan M."/>
            <person name="Wang P."/>
            <person name="Xu J."/>
            <person name="Bruns T."/>
            <person name="Baldrian P."/>
            <person name="Vilgalys R."/>
            <person name="Henrissat B."/>
            <person name="Grigoriev I.V."/>
            <person name="Hibbett D."/>
            <person name="Nagy L.G."/>
            <person name="Martin F.M."/>
        </authorList>
    </citation>
    <scope>NUCLEOTIDE SEQUENCE</scope>
    <source>
        <strain evidence="1">P2</strain>
    </source>
</reference>
<dbReference type="Proteomes" id="UP000886501">
    <property type="component" value="Unassembled WGS sequence"/>
</dbReference>
<protein>
    <submittedName>
        <fullName evidence="1">Uncharacterized protein</fullName>
    </submittedName>
</protein>
<evidence type="ECO:0000313" key="1">
    <source>
        <dbReference type="EMBL" id="KAF9654230.1"/>
    </source>
</evidence>
<accession>A0ACB6ZWN4</accession>
<evidence type="ECO:0000313" key="2">
    <source>
        <dbReference type="Proteomes" id="UP000886501"/>
    </source>
</evidence>
<reference evidence="1" key="2">
    <citation type="journal article" date="2020" name="Nat. Commun.">
        <title>Large-scale genome sequencing of mycorrhizal fungi provides insights into the early evolution of symbiotic traits.</title>
        <authorList>
            <person name="Miyauchi S."/>
            <person name="Kiss E."/>
            <person name="Kuo A."/>
            <person name="Drula E."/>
            <person name="Kohler A."/>
            <person name="Sanchez-Garcia M."/>
            <person name="Morin E."/>
            <person name="Andreopoulos B."/>
            <person name="Barry K.W."/>
            <person name="Bonito G."/>
            <person name="Buee M."/>
            <person name="Carver A."/>
            <person name="Chen C."/>
            <person name="Cichocki N."/>
            <person name="Clum A."/>
            <person name="Culley D."/>
            <person name="Crous P.W."/>
            <person name="Fauchery L."/>
            <person name="Girlanda M."/>
            <person name="Hayes R.D."/>
            <person name="Keri Z."/>
            <person name="LaButti K."/>
            <person name="Lipzen A."/>
            <person name="Lombard V."/>
            <person name="Magnuson J."/>
            <person name="Maillard F."/>
            <person name="Murat C."/>
            <person name="Nolan M."/>
            <person name="Ohm R.A."/>
            <person name="Pangilinan J."/>
            <person name="Pereira M.F."/>
            <person name="Perotto S."/>
            <person name="Peter M."/>
            <person name="Pfister S."/>
            <person name="Riley R."/>
            <person name="Sitrit Y."/>
            <person name="Stielow J.B."/>
            <person name="Szollosi G."/>
            <person name="Zifcakova L."/>
            <person name="Stursova M."/>
            <person name="Spatafora J.W."/>
            <person name="Tedersoo L."/>
            <person name="Vaario L.M."/>
            <person name="Yamada A."/>
            <person name="Yan M."/>
            <person name="Wang P."/>
            <person name="Xu J."/>
            <person name="Bruns T."/>
            <person name="Baldrian P."/>
            <person name="Vilgalys R."/>
            <person name="Dunand C."/>
            <person name="Henrissat B."/>
            <person name="Grigoriev I.V."/>
            <person name="Hibbett D."/>
            <person name="Nagy L.G."/>
            <person name="Martin F.M."/>
        </authorList>
    </citation>
    <scope>NUCLEOTIDE SEQUENCE</scope>
    <source>
        <strain evidence="1">P2</strain>
    </source>
</reference>
<sequence length="114" mass="13130">MRKEEIKLVSDDPKKKYQCPNCPRAFARAFNLKTHRETHNPNRSKPHTCPHPSCARSFSRKHDLGRHMTAIHRDSPLEDSHVGVERGSRSRCQKCGKSWVGGKEKSCSCNYEVR</sequence>
<organism evidence="1 2">
    <name type="scientific">Thelephora ganbajun</name>
    <name type="common">Ganba fungus</name>
    <dbReference type="NCBI Taxonomy" id="370292"/>
    <lineage>
        <taxon>Eukaryota</taxon>
        <taxon>Fungi</taxon>
        <taxon>Dikarya</taxon>
        <taxon>Basidiomycota</taxon>
        <taxon>Agaricomycotina</taxon>
        <taxon>Agaricomycetes</taxon>
        <taxon>Thelephorales</taxon>
        <taxon>Thelephoraceae</taxon>
        <taxon>Thelephora</taxon>
    </lineage>
</organism>
<comment type="caution">
    <text evidence="1">The sequence shown here is derived from an EMBL/GenBank/DDBJ whole genome shotgun (WGS) entry which is preliminary data.</text>
</comment>
<proteinExistence type="predicted"/>
<keyword evidence="2" id="KW-1185">Reference proteome</keyword>
<name>A0ACB6ZWN4_THEGA</name>